<proteinExistence type="predicted"/>
<sequence>MWRRPFLIVFLSILGVLPAHAFERPFPQNVQRGTMSPAPHPEIVLNGRLRHLAAGARIWNQDNLIEMPASLRGNDLPVNYTENAEGEIDRVWILNADEASQPLANQVNSQSR</sequence>
<protein>
    <submittedName>
        <fullName evidence="2">Uncharacterized protein</fullName>
    </submittedName>
</protein>
<dbReference type="AlphaFoldDB" id="A0A0C2BMN3"/>
<keyword evidence="3" id="KW-1185">Reference proteome</keyword>
<keyword evidence="1" id="KW-0732">Signal</keyword>
<gene>
    <name evidence="2" type="ORF">TSA66_11240</name>
</gene>
<name>A0A0C2BMN3_9BURK</name>
<feature type="signal peptide" evidence="1">
    <location>
        <begin position="1"/>
        <end position="21"/>
    </location>
</feature>
<organism evidence="2 3">
    <name type="scientific">Noviherbaspirillum autotrophicum</name>
    <dbReference type="NCBI Taxonomy" id="709839"/>
    <lineage>
        <taxon>Bacteria</taxon>
        <taxon>Pseudomonadati</taxon>
        <taxon>Pseudomonadota</taxon>
        <taxon>Betaproteobacteria</taxon>
        <taxon>Burkholderiales</taxon>
        <taxon>Oxalobacteraceae</taxon>
        <taxon>Noviherbaspirillum</taxon>
    </lineage>
</organism>
<feature type="chain" id="PRO_5002146258" evidence="1">
    <location>
        <begin position="22"/>
        <end position="112"/>
    </location>
</feature>
<evidence type="ECO:0000256" key="1">
    <source>
        <dbReference type="SAM" id="SignalP"/>
    </source>
</evidence>
<accession>A0A0C2BMN3</accession>
<reference evidence="2 3" key="1">
    <citation type="submission" date="2014-12" db="EMBL/GenBank/DDBJ databases">
        <title>Denitrispirillum autotrophicum gen. nov., sp. nov., Denitrifying, Facultatively Autotrophic Bacteria Isolated from Rice Paddy Soil.</title>
        <authorList>
            <person name="Ishii S."/>
            <person name="Ashida N."/>
            <person name="Ohno H."/>
            <person name="Otsuka S."/>
            <person name="Yokota A."/>
            <person name="Senoo K."/>
        </authorList>
    </citation>
    <scope>NUCLEOTIDE SEQUENCE [LARGE SCALE GENOMIC DNA]</scope>
    <source>
        <strain evidence="2 3">TSA66</strain>
    </source>
</reference>
<dbReference type="STRING" id="709839.TSA66_11240"/>
<dbReference type="Proteomes" id="UP000031572">
    <property type="component" value="Unassembled WGS sequence"/>
</dbReference>
<comment type="caution">
    <text evidence="2">The sequence shown here is derived from an EMBL/GenBank/DDBJ whole genome shotgun (WGS) entry which is preliminary data.</text>
</comment>
<evidence type="ECO:0000313" key="2">
    <source>
        <dbReference type="EMBL" id="KIF81269.1"/>
    </source>
</evidence>
<dbReference type="EMBL" id="JWJG01000028">
    <property type="protein sequence ID" value="KIF81269.1"/>
    <property type="molecule type" value="Genomic_DNA"/>
</dbReference>
<evidence type="ECO:0000313" key="3">
    <source>
        <dbReference type="Proteomes" id="UP000031572"/>
    </source>
</evidence>